<evidence type="ECO:0000256" key="2">
    <source>
        <dbReference type="ARBA" id="ARBA00010388"/>
    </source>
</evidence>
<feature type="transmembrane region" description="Helical" evidence="7">
    <location>
        <begin position="82"/>
        <end position="103"/>
    </location>
</feature>
<evidence type="ECO:0000256" key="1">
    <source>
        <dbReference type="ARBA" id="ARBA00004651"/>
    </source>
</evidence>
<dbReference type="InterPro" id="IPR039428">
    <property type="entry name" value="NUOK/Mnh_C1-like"/>
</dbReference>
<evidence type="ECO:0000256" key="3">
    <source>
        <dbReference type="ARBA" id="ARBA00022475"/>
    </source>
</evidence>
<evidence type="ECO:0000256" key="7">
    <source>
        <dbReference type="SAM" id="Phobius"/>
    </source>
</evidence>
<dbReference type="AlphaFoldDB" id="A0A0C2CMB6"/>
<dbReference type="GO" id="GO:0005886">
    <property type="term" value="C:plasma membrane"/>
    <property type="evidence" value="ECO:0007669"/>
    <property type="project" value="UniProtKB-SubCell"/>
</dbReference>
<accession>A0A0C2CMB6</accession>
<organism evidence="8 9">
    <name type="scientific">Enhygromyxa salina</name>
    <dbReference type="NCBI Taxonomy" id="215803"/>
    <lineage>
        <taxon>Bacteria</taxon>
        <taxon>Pseudomonadati</taxon>
        <taxon>Myxococcota</taxon>
        <taxon>Polyangia</taxon>
        <taxon>Nannocystales</taxon>
        <taxon>Nannocystaceae</taxon>
        <taxon>Enhygromyxa</taxon>
    </lineage>
</organism>
<feature type="transmembrane region" description="Helical" evidence="7">
    <location>
        <begin position="6"/>
        <end position="24"/>
    </location>
</feature>
<evidence type="ECO:0000313" key="9">
    <source>
        <dbReference type="Proteomes" id="UP000031599"/>
    </source>
</evidence>
<evidence type="ECO:0000256" key="6">
    <source>
        <dbReference type="ARBA" id="ARBA00023136"/>
    </source>
</evidence>
<dbReference type="PANTHER" id="PTHR34583:SF2">
    <property type="entry name" value="ANTIPORTER SUBUNIT MNHC2-RELATED"/>
    <property type="match status" value="1"/>
</dbReference>
<dbReference type="PANTHER" id="PTHR34583">
    <property type="entry name" value="ANTIPORTER SUBUNIT MNHC2-RELATED"/>
    <property type="match status" value="1"/>
</dbReference>
<keyword evidence="6 7" id="KW-0472">Membrane</keyword>
<proteinExistence type="inferred from homology"/>
<comment type="similarity">
    <text evidence="2">Belongs to the CPA3 antiporters (TC 2.A.63) subunit C family.</text>
</comment>
<sequence>MESFGYFNYWLAIVIIMIGFYGVIARRNLLKQAISLGLFQTGVFLFYVTMGVYRSPDGTSGVAPIWTDAAKTGPFDNPLPHVLMLTAIVVSVSTLAVAVAIIVSIQRKYGTIEEDEILEADKRDS</sequence>
<comment type="caution">
    <text evidence="8">The sequence shown here is derived from an EMBL/GenBank/DDBJ whole genome shotgun (WGS) entry which is preliminary data.</text>
</comment>
<dbReference type="Pfam" id="PF00420">
    <property type="entry name" value="Oxidored_q2"/>
    <property type="match status" value="1"/>
</dbReference>
<dbReference type="Proteomes" id="UP000031599">
    <property type="component" value="Unassembled WGS sequence"/>
</dbReference>
<dbReference type="NCBIfam" id="NF005624">
    <property type="entry name" value="PRK07375.2-3"/>
    <property type="match status" value="1"/>
</dbReference>
<keyword evidence="3" id="KW-1003">Cell membrane</keyword>
<dbReference type="RefSeq" id="WP_052557826.1">
    <property type="nucleotide sequence ID" value="NZ_JMCC02000133.1"/>
</dbReference>
<protein>
    <submittedName>
        <fullName evidence="8">PH adaptation potassium efflux system protein C</fullName>
    </submittedName>
</protein>
<comment type="subcellular location">
    <subcellularLocation>
        <location evidence="1">Cell membrane</location>
        <topology evidence="1">Multi-pass membrane protein</topology>
    </subcellularLocation>
</comment>
<evidence type="ECO:0000256" key="4">
    <source>
        <dbReference type="ARBA" id="ARBA00022692"/>
    </source>
</evidence>
<reference evidence="8 9" key="1">
    <citation type="submission" date="2014-12" db="EMBL/GenBank/DDBJ databases">
        <title>Genome assembly of Enhygromyxa salina DSM 15201.</title>
        <authorList>
            <person name="Sharma G."/>
            <person name="Subramanian S."/>
        </authorList>
    </citation>
    <scope>NUCLEOTIDE SEQUENCE [LARGE SCALE GENOMIC DNA]</scope>
    <source>
        <strain evidence="8 9">DSM 15201</strain>
    </source>
</reference>
<keyword evidence="4 7" id="KW-0812">Transmembrane</keyword>
<gene>
    <name evidence="8" type="ORF">DB30_01523</name>
</gene>
<keyword evidence="5 7" id="KW-1133">Transmembrane helix</keyword>
<name>A0A0C2CMB6_9BACT</name>
<dbReference type="Gene3D" id="1.10.287.3510">
    <property type="match status" value="1"/>
</dbReference>
<evidence type="ECO:0000313" key="8">
    <source>
        <dbReference type="EMBL" id="KIG12401.1"/>
    </source>
</evidence>
<feature type="transmembrane region" description="Helical" evidence="7">
    <location>
        <begin position="36"/>
        <end position="53"/>
    </location>
</feature>
<dbReference type="EMBL" id="JMCC02000133">
    <property type="protein sequence ID" value="KIG12401.1"/>
    <property type="molecule type" value="Genomic_DNA"/>
</dbReference>
<evidence type="ECO:0000256" key="5">
    <source>
        <dbReference type="ARBA" id="ARBA00022989"/>
    </source>
</evidence>
<dbReference type="InterPro" id="IPR050601">
    <property type="entry name" value="CPA3_antiporter_subunitC"/>
</dbReference>